<keyword evidence="2 4" id="KW-0547">Nucleotide-binding</keyword>
<dbReference type="Pfam" id="PF18603">
    <property type="entry name" value="LAL_C2"/>
    <property type="match status" value="1"/>
</dbReference>
<dbReference type="PANTHER" id="PTHR43585">
    <property type="entry name" value="FUMIPYRROLE BIOSYNTHESIS PROTEIN C"/>
    <property type="match status" value="1"/>
</dbReference>
<dbReference type="Proteomes" id="UP001198806">
    <property type="component" value="Unassembled WGS sequence"/>
</dbReference>
<dbReference type="Gene3D" id="3.30.470.20">
    <property type="entry name" value="ATP-grasp fold, B domain"/>
    <property type="match status" value="1"/>
</dbReference>
<evidence type="ECO:0000313" key="6">
    <source>
        <dbReference type="EMBL" id="MCB6517645.1"/>
    </source>
</evidence>
<dbReference type="PANTHER" id="PTHR43585:SF2">
    <property type="entry name" value="ATP-GRASP ENZYME FSQD"/>
    <property type="match status" value="1"/>
</dbReference>
<evidence type="ECO:0000313" key="7">
    <source>
        <dbReference type="Proteomes" id="UP001198806"/>
    </source>
</evidence>
<keyword evidence="1" id="KW-0436">Ligase</keyword>
<accession>A0AAP2Q605</accession>
<protein>
    <submittedName>
        <fullName evidence="6">ATP-grasp domain-containing protein</fullName>
    </submittedName>
</protein>
<organism evidence="6 7">
    <name type="scientific">Parabacteroides distasonis</name>
    <dbReference type="NCBI Taxonomy" id="823"/>
    <lineage>
        <taxon>Bacteria</taxon>
        <taxon>Pseudomonadati</taxon>
        <taxon>Bacteroidota</taxon>
        <taxon>Bacteroidia</taxon>
        <taxon>Bacteroidales</taxon>
        <taxon>Tannerellaceae</taxon>
        <taxon>Parabacteroides</taxon>
    </lineage>
</organism>
<dbReference type="SMART" id="SM01209">
    <property type="entry name" value="GARS_A"/>
    <property type="match status" value="1"/>
</dbReference>
<dbReference type="Pfam" id="PF13535">
    <property type="entry name" value="ATP-grasp_4"/>
    <property type="match status" value="1"/>
</dbReference>
<keyword evidence="3 4" id="KW-0067">ATP-binding</keyword>
<dbReference type="EMBL" id="JAJCNI010000007">
    <property type="protein sequence ID" value="MCB6517645.1"/>
    <property type="molecule type" value="Genomic_DNA"/>
</dbReference>
<comment type="caution">
    <text evidence="6">The sequence shown here is derived from an EMBL/GenBank/DDBJ whole genome shotgun (WGS) entry which is preliminary data.</text>
</comment>
<evidence type="ECO:0000256" key="2">
    <source>
        <dbReference type="ARBA" id="ARBA00022741"/>
    </source>
</evidence>
<dbReference type="GO" id="GO:0005524">
    <property type="term" value="F:ATP binding"/>
    <property type="evidence" value="ECO:0007669"/>
    <property type="project" value="UniProtKB-UniRule"/>
</dbReference>
<proteinExistence type="predicted"/>
<dbReference type="PROSITE" id="PS50975">
    <property type="entry name" value="ATP_GRASP"/>
    <property type="match status" value="1"/>
</dbReference>
<evidence type="ECO:0000256" key="4">
    <source>
        <dbReference type="PROSITE-ProRule" id="PRU00409"/>
    </source>
</evidence>
<name>A0AAP2Q605_PARDI</name>
<dbReference type="SUPFAM" id="SSF56059">
    <property type="entry name" value="Glutathione synthetase ATP-binding domain-like"/>
    <property type="match status" value="1"/>
</dbReference>
<feature type="domain" description="ATP-grasp" evidence="5">
    <location>
        <begin position="108"/>
        <end position="304"/>
    </location>
</feature>
<evidence type="ECO:0000259" key="5">
    <source>
        <dbReference type="PROSITE" id="PS50975"/>
    </source>
</evidence>
<dbReference type="GO" id="GO:0016874">
    <property type="term" value="F:ligase activity"/>
    <property type="evidence" value="ECO:0007669"/>
    <property type="project" value="UniProtKB-KW"/>
</dbReference>
<dbReference type="Gene3D" id="3.40.50.20">
    <property type="match status" value="1"/>
</dbReference>
<sequence length="397" mass="43712">MKKIMILGASILQLPAIKKAKEMGLDVIAVDMDPDAVGFKEEGITKLQISTIDTPRIVEAARAYQIDGIMTLASDMPMQAVATVCEELGLIGITPQTALNATNKAEMRMCFKAHDVPIPEFYIVSELDEFMEATKHFTTKFIIKPADNSGNRGVKLITDIADEKVLIQAFNYSKKYSRDGRVLLEEYMEGDEFSVETMSVDGVCHVIQVTDKLTSGAPYFVEMGHTQPSMFAEDIKMRIAEVAKAGIKALGIDHGPSHTEIKLTSTGPKIVEIGARLGGDCITTHLVPLSTGINMVEANIRIALGEYTDLKSRFNRGAAIRFIQSSVGVIKSIKGIDAVKKDSNVIEFVLLKRVGDKISEIRNSLDRIGYVITQGNTREEAVRFCEQAVEKIQFEME</sequence>
<evidence type="ECO:0000256" key="3">
    <source>
        <dbReference type="ARBA" id="ARBA00022840"/>
    </source>
</evidence>
<dbReference type="InterPro" id="IPR011761">
    <property type="entry name" value="ATP-grasp"/>
</dbReference>
<dbReference type="InterPro" id="IPR040570">
    <property type="entry name" value="LAL_C2"/>
</dbReference>
<reference evidence="6" key="1">
    <citation type="submission" date="2021-10" db="EMBL/GenBank/DDBJ databases">
        <title>Collection of gut derived symbiotic bacterial strains cultured from healthy donors.</title>
        <authorList>
            <person name="Lin H."/>
            <person name="Littmann E."/>
            <person name="Kohout C."/>
            <person name="Pamer E.G."/>
        </authorList>
    </citation>
    <scope>NUCLEOTIDE SEQUENCE</scope>
    <source>
        <strain evidence="6">DFI.2.94</strain>
    </source>
</reference>
<evidence type="ECO:0000256" key="1">
    <source>
        <dbReference type="ARBA" id="ARBA00022598"/>
    </source>
</evidence>
<dbReference type="RefSeq" id="WP_008777947.1">
    <property type="nucleotide sequence ID" value="NZ_CAXSKO010000020.1"/>
</dbReference>
<dbReference type="InterPro" id="IPR052032">
    <property type="entry name" value="ATP-dep_AA_Ligase"/>
</dbReference>
<dbReference type="GO" id="GO:0046872">
    <property type="term" value="F:metal ion binding"/>
    <property type="evidence" value="ECO:0007669"/>
    <property type="project" value="InterPro"/>
</dbReference>
<gene>
    <name evidence="6" type="ORF">LI194_07530</name>
</gene>
<dbReference type="AlphaFoldDB" id="A0AAP2Q605"/>